<keyword evidence="2" id="KW-1185">Reference proteome</keyword>
<reference evidence="1 2" key="1">
    <citation type="submission" date="2015-01" db="EMBL/GenBank/DDBJ databases">
        <title>Evolution of Trichinella species and genotypes.</title>
        <authorList>
            <person name="Korhonen P.K."/>
            <person name="Edoardo P."/>
            <person name="Giuseppe L.R."/>
            <person name="Gasser R.B."/>
        </authorList>
    </citation>
    <scope>NUCLEOTIDE SEQUENCE [LARGE SCALE GENOMIC DNA]</scope>
    <source>
        <strain evidence="1">ISS1980</strain>
    </source>
</reference>
<name>A0A0V1M483_9BILA</name>
<evidence type="ECO:0000313" key="1">
    <source>
        <dbReference type="EMBL" id="KRZ66683.1"/>
    </source>
</evidence>
<dbReference type="AlphaFoldDB" id="A0A0V1M483"/>
<accession>A0A0V1M483</accession>
<evidence type="ECO:0000313" key="2">
    <source>
        <dbReference type="Proteomes" id="UP000054843"/>
    </source>
</evidence>
<dbReference type="EMBL" id="JYDO01000229">
    <property type="protein sequence ID" value="KRZ66683.1"/>
    <property type="molecule type" value="Genomic_DNA"/>
</dbReference>
<sequence length="105" mass="11700">MSLKVRLCHFLSNKSAFILSDAIFAQKTFLKFCPAGGGSAPTNLYPLFPPRCRFHPTTSTTILFSPGRFHQNHFVWFSSAPVPFSHFQLPCHFVPPGAVFSPTTL</sequence>
<protein>
    <submittedName>
        <fullName evidence="1">Uncharacterized protein</fullName>
    </submittedName>
</protein>
<proteinExistence type="predicted"/>
<comment type="caution">
    <text evidence="1">The sequence shown here is derived from an EMBL/GenBank/DDBJ whole genome shotgun (WGS) entry which is preliminary data.</text>
</comment>
<dbReference type="Proteomes" id="UP000054843">
    <property type="component" value="Unassembled WGS sequence"/>
</dbReference>
<gene>
    <name evidence="1" type="ORF">T10_3655</name>
</gene>
<organism evidence="1 2">
    <name type="scientific">Trichinella papuae</name>
    <dbReference type="NCBI Taxonomy" id="268474"/>
    <lineage>
        <taxon>Eukaryota</taxon>
        <taxon>Metazoa</taxon>
        <taxon>Ecdysozoa</taxon>
        <taxon>Nematoda</taxon>
        <taxon>Enoplea</taxon>
        <taxon>Dorylaimia</taxon>
        <taxon>Trichinellida</taxon>
        <taxon>Trichinellidae</taxon>
        <taxon>Trichinella</taxon>
    </lineage>
</organism>